<dbReference type="AlphaFoldDB" id="A0A0F9QES4"/>
<name>A0A0F9QES4_9ZZZZ</name>
<accession>A0A0F9QES4</accession>
<keyword evidence="1" id="KW-1133">Transmembrane helix</keyword>
<reference evidence="2" key="1">
    <citation type="journal article" date="2015" name="Nature">
        <title>Complex archaea that bridge the gap between prokaryotes and eukaryotes.</title>
        <authorList>
            <person name="Spang A."/>
            <person name="Saw J.H."/>
            <person name="Jorgensen S.L."/>
            <person name="Zaremba-Niedzwiedzka K."/>
            <person name="Martijn J."/>
            <person name="Lind A.E."/>
            <person name="van Eijk R."/>
            <person name="Schleper C."/>
            <person name="Guy L."/>
            <person name="Ettema T.J."/>
        </authorList>
    </citation>
    <scope>NUCLEOTIDE SEQUENCE</scope>
</reference>
<evidence type="ECO:0000256" key="1">
    <source>
        <dbReference type="SAM" id="Phobius"/>
    </source>
</evidence>
<evidence type="ECO:0000313" key="2">
    <source>
        <dbReference type="EMBL" id="KKN11741.1"/>
    </source>
</evidence>
<dbReference type="EMBL" id="LAZR01004104">
    <property type="protein sequence ID" value="KKN11741.1"/>
    <property type="molecule type" value="Genomic_DNA"/>
</dbReference>
<sequence>MGLLESVLVIISGLLCLAFVIRITVELWKIIYGIAPYIIGVIAILFFLISIGYTGSEQEMEVKDANHIESIKYQSGRSER</sequence>
<feature type="transmembrane region" description="Helical" evidence="1">
    <location>
        <begin position="31"/>
        <end position="53"/>
    </location>
</feature>
<keyword evidence="1" id="KW-0472">Membrane</keyword>
<gene>
    <name evidence="2" type="ORF">LCGC14_1023440</name>
</gene>
<keyword evidence="1" id="KW-0812">Transmembrane</keyword>
<feature type="transmembrane region" description="Helical" evidence="1">
    <location>
        <begin position="7"/>
        <end position="25"/>
    </location>
</feature>
<organism evidence="2">
    <name type="scientific">marine sediment metagenome</name>
    <dbReference type="NCBI Taxonomy" id="412755"/>
    <lineage>
        <taxon>unclassified sequences</taxon>
        <taxon>metagenomes</taxon>
        <taxon>ecological metagenomes</taxon>
    </lineage>
</organism>
<comment type="caution">
    <text evidence="2">The sequence shown here is derived from an EMBL/GenBank/DDBJ whole genome shotgun (WGS) entry which is preliminary data.</text>
</comment>
<protein>
    <submittedName>
        <fullName evidence="2">Uncharacterized protein</fullName>
    </submittedName>
</protein>
<proteinExistence type="predicted"/>